<keyword evidence="1" id="KW-0812">Transmembrane</keyword>
<dbReference type="Proteomes" id="UP000324222">
    <property type="component" value="Unassembled WGS sequence"/>
</dbReference>
<evidence type="ECO:0000313" key="2">
    <source>
        <dbReference type="EMBL" id="MPD02066.1"/>
    </source>
</evidence>
<protein>
    <submittedName>
        <fullName evidence="2">Uncharacterized protein</fullName>
    </submittedName>
</protein>
<feature type="transmembrane region" description="Helical" evidence="1">
    <location>
        <begin position="12"/>
        <end position="32"/>
    </location>
</feature>
<proteinExistence type="predicted"/>
<evidence type="ECO:0000313" key="3">
    <source>
        <dbReference type="Proteomes" id="UP000324222"/>
    </source>
</evidence>
<sequence length="69" mass="7046">MTHRKGAANSEGSFFSAPAVFPAFGHFVLRAPHYAGSLVSSSPSLVSCAVRCAAGVVVTVVLVVMVVVV</sequence>
<accession>A0A5B7K5B9</accession>
<keyword evidence="3" id="KW-1185">Reference proteome</keyword>
<keyword evidence="1" id="KW-1133">Transmembrane helix</keyword>
<feature type="transmembrane region" description="Helical" evidence="1">
    <location>
        <begin position="44"/>
        <end position="68"/>
    </location>
</feature>
<reference evidence="2 3" key="1">
    <citation type="submission" date="2019-05" db="EMBL/GenBank/DDBJ databases">
        <title>Another draft genome of Portunus trituberculatus and its Hox gene families provides insights of decapod evolution.</title>
        <authorList>
            <person name="Jeong J.-H."/>
            <person name="Song I."/>
            <person name="Kim S."/>
            <person name="Choi T."/>
            <person name="Kim D."/>
            <person name="Ryu S."/>
            <person name="Kim W."/>
        </authorList>
    </citation>
    <scope>NUCLEOTIDE SEQUENCE [LARGE SCALE GENOMIC DNA]</scope>
    <source>
        <tissue evidence="2">Muscle</tissue>
    </source>
</reference>
<keyword evidence="1" id="KW-0472">Membrane</keyword>
<dbReference type="AlphaFoldDB" id="A0A5B7K5B9"/>
<name>A0A5B7K5B9_PORTR</name>
<dbReference type="EMBL" id="VSRR010129754">
    <property type="protein sequence ID" value="MPD02066.1"/>
    <property type="molecule type" value="Genomic_DNA"/>
</dbReference>
<evidence type="ECO:0000256" key="1">
    <source>
        <dbReference type="SAM" id="Phobius"/>
    </source>
</evidence>
<comment type="caution">
    <text evidence="2">The sequence shown here is derived from an EMBL/GenBank/DDBJ whole genome shotgun (WGS) entry which is preliminary data.</text>
</comment>
<organism evidence="2 3">
    <name type="scientific">Portunus trituberculatus</name>
    <name type="common">Swimming crab</name>
    <name type="synonym">Neptunus trituberculatus</name>
    <dbReference type="NCBI Taxonomy" id="210409"/>
    <lineage>
        <taxon>Eukaryota</taxon>
        <taxon>Metazoa</taxon>
        <taxon>Ecdysozoa</taxon>
        <taxon>Arthropoda</taxon>
        <taxon>Crustacea</taxon>
        <taxon>Multicrustacea</taxon>
        <taxon>Malacostraca</taxon>
        <taxon>Eumalacostraca</taxon>
        <taxon>Eucarida</taxon>
        <taxon>Decapoda</taxon>
        <taxon>Pleocyemata</taxon>
        <taxon>Brachyura</taxon>
        <taxon>Eubrachyura</taxon>
        <taxon>Portunoidea</taxon>
        <taxon>Portunidae</taxon>
        <taxon>Portuninae</taxon>
        <taxon>Portunus</taxon>
    </lineage>
</organism>
<gene>
    <name evidence="2" type="ORF">E2C01_097621</name>
</gene>